<evidence type="ECO:0000313" key="2">
    <source>
        <dbReference type="Proteomes" id="UP000814140"/>
    </source>
</evidence>
<accession>A0ACB8SZ42</accession>
<reference evidence="1" key="2">
    <citation type="journal article" date="2022" name="New Phytol.">
        <title>Evolutionary transition to the ectomycorrhizal habit in the genomes of a hyperdiverse lineage of mushroom-forming fungi.</title>
        <authorList>
            <person name="Looney B."/>
            <person name="Miyauchi S."/>
            <person name="Morin E."/>
            <person name="Drula E."/>
            <person name="Courty P.E."/>
            <person name="Kohler A."/>
            <person name="Kuo A."/>
            <person name="LaButti K."/>
            <person name="Pangilinan J."/>
            <person name="Lipzen A."/>
            <person name="Riley R."/>
            <person name="Andreopoulos W."/>
            <person name="He G."/>
            <person name="Johnson J."/>
            <person name="Nolan M."/>
            <person name="Tritt A."/>
            <person name="Barry K.W."/>
            <person name="Grigoriev I.V."/>
            <person name="Nagy L.G."/>
            <person name="Hibbett D."/>
            <person name="Henrissat B."/>
            <person name="Matheny P.B."/>
            <person name="Labbe J."/>
            <person name="Martin F.M."/>
        </authorList>
    </citation>
    <scope>NUCLEOTIDE SEQUENCE</scope>
    <source>
        <strain evidence="1">HHB10654</strain>
    </source>
</reference>
<keyword evidence="2" id="KW-1185">Reference proteome</keyword>
<organism evidence="1 2">
    <name type="scientific">Artomyces pyxidatus</name>
    <dbReference type="NCBI Taxonomy" id="48021"/>
    <lineage>
        <taxon>Eukaryota</taxon>
        <taxon>Fungi</taxon>
        <taxon>Dikarya</taxon>
        <taxon>Basidiomycota</taxon>
        <taxon>Agaricomycotina</taxon>
        <taxon>Agaricomycetes</taxon>
        <taxon>Russulales</taxon>
        <taxon>Auriscalpiaceae</taxon>
        <taxon>Artomyces</taxon>
    </lineage>
</organism>
<name>A0ACB8SZ42_9AGAM</name>
<dbReference type="EMBL" id="MU277211">
    <property type="protein sequence ID" value="KAI0061744.1"/>
    <property type="molecule type" value="Genomic_DNA"/>
</dbReference>
<evidence type="ECO:0000313" key="1">
    <source>
        <dbReference type="EMBL" id="KAI0061744.1"/>
    </source>
</evidence>
<comment type="caution">
    <text evidence="1">The sequence shown here is derived from an EMBL/GenBank/DDBJ whole genome shotgun (WGS) entry which is preliminary data.</text>
</comment>
<reference evidence="1" key="1">
    <citation type="submission" date="2021-03" db="EMBL/GenBank/DDBJ databases">
        <authorList>
            <consortium name="DOE Joint Genome Institute"/>
            <person name="Ahrendt S."/>
            <person name="Looney B.P."/>
            <person name="Miyauchi S."/>
            <person name="Morin E."/>
            <person name="Drula E."/>
            <person name="Courty P.E."/>
            <person name="Chicoki N."/>
            <person name="Fauchery L."/>
            <person name="Kohler A."/>
            <person name="Kuo A."/>
            <person name="Labutti K."/>
            <person name="Pangilinan J."/>
            <person name="Lipzen A."/>
            <person name="Riley R."/>
            <person name="Andreopoulos W."/>
            <person name="He G."/>
            <person name="Johnson J."/>
            <person name="Barry K.W."/>
            <person name="Grigoriev I.V."/>
            <person name="Nagy L."/>
            <person name="Hibbett D."/>
            <person name="Henrissat B."/>
            <person name="Matheny P.B."/>
            <person name="Labbe J."/>
            <person name="Martin F."/>
        </authorList>
    </citation>
    <scope>NUCLEOTIDE SEQUENCE</scope>
    <source>
        <strain evidence="1">HHB10654</strain>
    </source>
</reference>
<gene>
    <name evidence="1" type="ORF">BV25DRAFT_1900382</name>
</gene>
<sequence>MMEERTISHPCLITNESWPPGAIACTRILVKGKDVAKGEEVDRLERMWIAPNLFDSVVLNPDIRLRPVRLDWLASYDARRWTLVPKPSVLNEIISNLILLKSSRSNAAWDTSYTYSFISLALQDHPIVRLETYRRFVVPTPYDAPYLEFPELVCGSHQYVVIYKALRQYNQRLGDLPSHSIEIYSKLFLINALWNDLSSFPRVSSLPEPTANGRKRLRISEAEGVAGPSGRTSQTQTNSGQLTIGHDTFILLDVVCKLGVTLRAVRVRVSSLAEHTGRSGNGWAIHHGLELTPPLASEGLRKTCSDSGEGHRDVVEVRHMGSVLSQHEGVTGWWLRRLGRSPDPALYQIHTSLRQPAPSHRRAISAKNLGASSPFCTIGPSGHEDGLSRRSSTSVAWVLPGKRGCAYELQSGSRLPGSYEVRKTMEIVYCPTVLMILFDERGKGVTSDQCTKAPAR</sequence>
<protein>
    <submittedName>
        <fullName evidence="1">Uncharacterized protein</fullName>
    </submittedName>
</protein>
<proteinExistence type="predicted"/>
<dbReference type="Proteomes" id="UP000814140">
    <property type="component" value="Unassembled WGS sequence"/>
</dbReference>